<comment type="similarity">
    <text evidence="3">Belongs to the serpin family.</text>
</comment>
<dbReference type="InterPro" id="IPR036186">
    <property type="entry name" value="Serpin_sf"/>
</dbReference>
<keyword evidence="6" id="KW-1185">Reference proteome</keyword>
<dbReference type="GO" id="GO:0004867">
    <property type="term" value="F:serine-type endopeptidase inhibitor activity"/>
    <property type="evidence" value="ECO:0007669"/>
    <property type="project" value="UniProtKB-KW"/>
</dbReference>
<proteinExistence type="inferred from homology"/>
<dbReference type="CDD" id="cd00172">
    <property type="entry name" value="serpin"/>
    <property type="match status" value="1"/>
</dbReference>
<evidence type="ECO:0000313" key="5">
    <source>
        <dbReference type="EMBL" id="CAH0110732.1"/>
    </source>
</evidence>
<evidence type="ECO:0000256" key="3">
    <source>
        <dbReference type="RuleBase" id="RU000411"/>
    </source>
</evidence>
<dbReference type="EMBL" id="CAKKLH010000305">
    <property type="protein sequence ID" value="CAH0110732.1"/>
    <property type="molecule type" value="Genomic_DNA"/>
</dbReference>
<dbReference type="InterPro" id="IPR042178">
    <property type="entry name" value="Serpin_sf_1"/>
</dbReference>
<name>A0A8J2WA37_9CRUS</name>
<protein>
    <recommendedName>
        <fullName evidence="4">Serpin domain-containing protein</fullName>
    </recommendedName>
</protein>
<dbReference type="Pfam" id="PF00079">
    <property type="entry name" value="Serpin"/>
    <property type="match status" value="1"/>
</dbReference>
<organism evidence="5 6">
    <name type="scientific">Daphnia galeata</name>
    <dbReference type="NCBI Taxonomy" id="27404"/>
    <lineage>
        <taxon>Eukaryota</taxon>
        <taxon>Metazoa</taxon>
        <taxon>Ecdysozoa</taxon>
        <taxon>Arthropoda</taxon>
        <taxon>Crustacea</taxon>
        <taxon>Branchiopoda</taxon>
        <taxon>Diplostraca</taxon>
        <taxon>Cladocera</taxon>
        <taxon>Anomopoda</taxon>
        <taxon>Daphniidae</taxon>
        <taxon>Daphnia</taxon>
    </lineage>
</organism>
<dbReference type="SUPFAM" id="SSF56574">
    <property type="entry name" value="Serpins"/>
    <property type="match status" value="1"/>
</dbReference>
<comment type="caution">
    <text evidence="5">The sequence shown here is derived from an EMBL/GenBank/DDBJ whole genome shotgun (WGS) entry which is preliminary data.</text>
</comment>
<evidence type="ECO:0000259" key="4">
    <source>
        <dbReference type="SMART" id="SM00093"/>
    </source>
</evidence>
<dbReference type="GO" id="GO:0005615">
    <property type="term" value="C:extracellular space"/>
    <property type="evidence" value="ECO:0007669"/>
    <property type="project" value="InterPro"/>
</dbReference>
<dbReference type="Gene3D" id="3.30.497.10">
    <property type="entry name" value="Antithrombin, subunit I, domain 2"/>
    <property type="match status" value="1"/>
</dbReference>
<evidence type="ECO:0000313" key="6">
    <source>
        <dbReference type="Proteomes" id="UP000789390"/>
    </source>
</evidence>
<dbReference type="InterPro" id="IPR000215">
    <property type="entry name" value="Serpin_fam"/>
</dbReference>
<sequence length="524" mass="59186">MPGDGGRCFAEEERKILSDRGGTTCRRSNSDWWSPTHNLDGLEKMVGRGTGRKKRRECVRPQQTMPVMENLIAWKPLRMLKRHLKPHDQQWNSPWPSSLFLFVFVITTTCASPVMHQAVNSVTGSGGTGVVDLQRFSRSHFAFSLDLYSALASQSPANNEGEAGNLLFSPYSVSTALSMIFLGAGAGSTTSLQLRSALHLNNFSFSDVHDSYKTVINKLSDPYYAEILVTMNGIFQQEGVCISEKYKRALEEFYNVQIQPMDLMRHPQQAVDNINSWARNFTKQKVLNTPHQTTVSASINPELGITLANGLAFRSHWLFRFDPASTFDKGLFYTTSKKRFEIPMMVGRFKIPVGYSSDLECRIAELPFSSRRVSFFIILPDDVDRGITKLEANMSSDNIKALFSTLKDETVNIRLPRFRLEQQEIELTKTLAALGIYDVFDSEEADLSGISSEKLHLNHVIHKTFLEVEENGMAEATTSGLSRLGAFGEKYFEVDHPFIFFLWDYHSGILLFIGRITTPEPWIN</sequence>
<gene>
    <name evidence="5" type="ORF">DGAL_LOCUS14329</name>
</gene>
<accession>A0A8J2WA37</accession>
<keyword evidence="1" id="KW-0646">Protease inhibitor</keyword>
<evidence type="ECO:0000256" key="1">
    <source>
        <dbReference type="ARBA" id="ARBA00022690"/>
    </source>
</evidence>
<dbReference type="Gene3D" id="2.30.39.10">
    <property type="entry name" value="Alpha-1-antitrypsin, domain 1"/>
    <property type="match status" value="1"/>
</dbReference>
<dbReference type="PROSITE" id="PS00284">
    <property type="entry name" value="SERPIN"/>
    <property type="match status" value="1"/>
</dbReference>
<evidence type="ECO:0000256" key="2">
    <source>
        <dbReference type="ARBA" id="ARBA00022900"/>
    </source>
</evidence>
<dbReference type="PANTHER" id="PTHR11461">
    <property type="entry name" value="SERINE PROTEASE INHIBITOR, SERPIN"/>
    <property type="match status" value="1"/>
</dbReference>
<dbReference type="Proteomes" id="UP000789390">
    <property type="component" value="Unassembled WGS sequence"/>
</dbReference>
<feature type="domain" description="Serpin" evidence="4">
    <location>
        <begin position="145"/>
        <end position="519"/>
    </location>
</feature>
<dbReference type="SMART" id="SM00093">
    <property type="entry name" value="SERPIN"/>
    <property type="match status" value="1"/>
</dbReference>
<keyword evidence="2" id="KW-0722">Serine protease inhibitor</keyword>
<dbReference type="PANTHER" id="PTHR11461:SF342">
    <property type="entry name" value="SERINE PROTEASE INHIBITOR 28DC"/>
    <property type="match status" value="1"/>
</dbReference>
<dbReference type="OrthoDB" id="9518664at2759"/>
<dbReference type="InterPro" id="IPR023796">
    <property type="entry name" value="Serpin_dom"/>
</dbReference>
<dbReference type="InterPro" id="IPR042185">
    <property type="entry name" value="Serpin_sf_2"/>
</dbReference>
<reference evidence="5" key="1">
    <citation type="submission" date="2021-11" db="EMBL/GenBank/DDBJ databases">
        <authorList>
            <person name="Schell T."/>
        </authorList>
    </citation>
    <scope>NUCLEOTIDE SEQUENCE</scope>
    <source>
        <strain evidence="5">M5</strain>
    </source>
</reference>
<dbReference type="AlphaFoldDB" id="A0A8J2WA37"/>
<dbReference type="InterPro" id="IPR023795">
    <property type="entry name" value="Serpin_CS"/>
</dbReference>